<gene>
    <name evidence="2" type="ORF">ABUK86_27320</name>
</gene>
<accession>A0ABV2A3E3</accession>
<evidence type="ECO:0000313" key="2">
    <source>
        <dbReference type="EMBL" id="MES0837516.1"/>
    </source>
</evidence>
<keyword evidence="3" id="KW-1185">Reference proteome</keyword>
<name>A0ABV2A3E3_9ACTN</name>
<dbReference type="RefSeq" id="WP_352986399.1">
    <property type="nucleotide sequence ID" value="NZ_JBEQNA010000018.1"/>
</dbReference>
<dbReference type="GO" id="GO:0003677">
    <property type="term" value="F:DNA binding"/>
    <property type="evidence" value="ECO:0007669"/>
    <property type="project" value="UniProtKB-KW"/>
</dbReference>
<sequence>MAITGEQLQQTARGTARDLPGTDHGRPFVDKLDVYKVAGKVFLIVTDDPDERIITVKVEPDHGRSLRRRYPSITPGRYLDKTHWTSVGAGEEITAHMVRDLVDHSYELVLDSVPRARRPRAGGEGRRKG</sequence>
<dbReference type="InterPro" id="IPR058532">
    <property type="entry name" value="YjbR/MT2646/Rv2570-like"/>
</dbReference>
<dbReference type="InterPro" id="IPR007351">
    <property type="entry name" value="YjbR"/>
</dbReference>
<dbReference type="PANTHER" id="PTHR35145">
    <property type="entry name" value="CYTOPLASMIC PROTEIN-RELATED"/>
    <property type="match status" value="1"/>
</dbReference>
<dbReference type="Pfam" id="PF04237">
    <property type="entry name" value="YjbR"/>
    <property type="match status" value="1"/>
</dbReference>
<dbReference type="Gene3D" id="3.90.1150.30">
    <property type="match status" value="1"/>
</dbReference>
<dbReference type="PANTHER" id="PTHR35145:SF1">
    <property type="entry name" value="CYTOPLASMIC PROTEIN"/>
    <property type="match status" value="1"/>
</dbReference>
<reference evidence="2 3" key="1">
    <citation type="submission" date="2024-06" db="EMBL/GenBank/DDBJ databases">
        <authorList>
            <person name="Bataeva Y.V."/>
            <person name="Grigorian L.N."/>
            <person name="Solomentsev V.I."/>
        </authorList>
    </citation>
    <scope>NUCLEOTIDE SEQUENCE [LARGE SCALE GENOMIC DNA]</scope>
    <source>
        <strain evidence="3">SCPM-O-B-12605 (RCAM04882)</strain>
    </source>
</reference>
<comment type="caution">
    <text evidence="2">The sequence shown here is derived from an EMBL/GenBank/DDBJ whole genome shotgun (WGS) entry which is preliminary data.</text>
</comment>
<evidence type="ECO:0000313" key="3">
    <source>
        <dbReference type="Proteomes" id="UP001432401"/>
    </source>
</evidence>
<feature type="region of interest" description="Disordered" evidence="1">
    <location>
        <begin position="1"/>
        <end position="24"/>
    </location>
</feature>
<feature type="compositionally biased region" description="Polar residues" evidence="1">
    <location>
        <begin position="1"/>
        <end position="13"/>
    </location>
</feature>
<dbReference type="Proteomes" id="UP001432401">
    <property type="component" value="Unassembled WGS sequence"/>
</dbReference>
<proteinExistence type="predicted"/>
<evidence type="ECO:0000256" key="1">
    <source>
        <dbReference type="SAM" id="MobiDB-lite"/>
    </source>
</evidence>
<dbReference type="EMBL" id="JBEQNB010000018">
    <property type="protein sequence ID" value="MES0837516.1"/>
    <property type="molecule type" value="Genomic_DNA"/>
</dbReference>
<organism evidence="2 3">
    <name type="scientific">Nocardiopsis tropica</name>
    <dbReference type="NCBI Taxonomy" id="109330"/>
    <lineage>
        <taxon>Bacteria</taxon>
        <taxon>Bacillati</taxon>
        <taxon>Actinomycetota</taxon>
        <taxon>Actinomycetes</taxon>
        <taxon>Streptosporangiales</taxon>
        <taxon>Nocardiopsidaceae</taxon>
        <taxon>Nocardiopsis</taxon>
    </lineage>
</organism>
<dbReference type="InterPro" id="IPR038056">
    <property type="entry name" value="YjbR-like_sf"/>
</dbReference>
<protein>
    <submittedName>
        <fullName evidence="2">MmcQ/YjbR family DNA-binding protein</fullName>
    </submittedName>
</protein>
<dbReference type="SUPFAM" id="SSF142906">
    <property type="entry name" value="YjbR-like"/>
    <property type="match status" value="1"/>
</dbReference>
<keyword evidence="2" id="KW-0238">DNA-binding</keyword>